<organism evidence="1 2">
    <name type="scientific">[Torrubiella] hemipterigena</name>
    <dbReference type="NCBI Taxonomy" id="1531966"/>
    <lineage>
        <taxon>Eukaryota</taxon>
        <taxon>Fungi</taxon>
        <taxon>Dikarya</taxon>
        <taxon>Ascomycota</taxon>
        <taxon>Pezizomycotina</taxon>
        <taxon>Sordariomycetes</taxon>
        <taxon>Hypocreomycetidae</taxon>
        <taxon>Hypocreales</taxon>
        <taxon>Clavicipitaceae</taxon>
        <taxon>Clavicipitaceae incertae sedis</taxon>
        <taxon>'Torrubiella' clade</taxon>
    </lineage>
</organism>
<keyword evidence="2" id="KW-1185">Reference proteome</keyword>
<reference evidence="1 2" key="1">
    <citation type="journal article" date="2015" name="Genome Announc.">
        <title>Draft Genome Sequence and Gene Annotation of the Entomopathogenic Fungus Verticillium hemipterigenum.</title>
        <authorList>
            <person name="Horn F."/>
            <person name="Habel A."/>
            <person name="Scharf D.H."/>
            <person name="Dworschak J."/>
            <person name="Brakhage A.A."/>
            <person name="Guthke R."/>
            <person name="Hertweck C."/>
            <person name="Linde J."/>
        </authorList>
    </citation>
    <scope>NUCLEOTIDE SEQUENCE [LARGE SCALE GENOMIC DNA]</scope>
</reference>
<evidence type="ECO:0000313" key="2">
    <source>
        <dbReference type="Proteomes" id="UP000039046"/>
    </source>
</evidence>
<gene>
    <name evidence="1" type="ORF">VHEMI10619</name>
</gene>
<accession>A0A0A1TS66</accession>
<dbReference type="Proteomes" id="UP000039046">
    <property type="component" value="Unassembled WGS sequence"/>
</dbReference>
<name>A0A0A1TS66_9HYPO</name>
<dbReference type="AlphaFoldDB" id="A0A0A1TS66"/>
<dbReference type="HOGENOM" id="CLU_2575548_0_0_1"/>
<evidence type="ECO:0000313" key="1">
    <source>
        <dbReference type="EMBL" id="CEJ95120.1"/>
    </source>
</evidence>
<sequence length="81" mass="9413">MLLWIIQMPIQVNQDGLVLVHILVHMKQSTLPFIHRHVILVSIQESTARQGPNIFQDNHHQYRCSRILGRAQGLFSHELPL</sequence>
<protein>
    <submittedName>
        <fullName evidence="1">Uncharacterized protein</fullName>
    </submittedName>
</protein>
<proteinExistence type="predicted"/>
<dbReference type="EMBL" id="CDHN01000008">
    <property type="protein sequence ID" value="CEJ95120.1"/>
    <property type="molecule type" value="Genomic_DNA"/>
</dbReference>